<keyword evidence="1" id="KW-0812">Transmembrane</keyword>
<feature type="transmembrane region" description="Helical" evidence="1">
    <location>
        <begin position="70"/>
        <end position="91"/>
    </location>
</feature>
<reference evidence="2" key="1">
    <citation type="submission" date="2024-06" db="EMBL/GenBank/DDBJ databases">
        <title>The genome sequences of Kitasatospora sp. strain HUAS MG31.</title>
        <authorList>
            <person name="Mo P."/>
        </authorList>
    </citation>
    <scope>NUCLEOTIDE SEQUENCE</scope>
    <source>
        <strain evidence="2">HUAS MG31</strain>
    </source>
</reference>
<feature type="transmembrane region" description="Helical" evidence="1">
    <location>
        <begin position="231"/>
        <end position="250"/>
    </location>
</feature>
<evidence type="ECO:0000256" key="1">
    <source>
        <dbReference type="SAM" id="Phobius"/>
    </source>
</evidence>
<gene>
    <name evidence="2" type="ORF">ABWK59_03000</name>
</gene>
<keyword evidence="1" id="KW-0472">Membrane</keyword>
<feature type="transmembrane region" description="Helical" evidence="1">
    <location>
        <begin position="118"/>
        <end position="139"/>
    </location>
</feature>
<protein>
    <submittedName>
        <fullName evidence="2">Uncharacterized protein</fullName>
    </submittedName>
</protein>
<sequence>MTARTVALRTAIALYPARYRRDRGAELAEVFADTTAGAGRLATAREALDLAAYGLRLRTGLTATALGGRLLAAAAPLLAGALLGLGAFPGFGDPRTHEMRVAARAGLAVPWTELPGSLAVLGLTVVPALLAATSVFGVWRAARVLALGVALLGALRIGLLAVAAQDSWLLLYGATALVPYLVGGALLAAAPPDLLEPPGWHSRLLVLTGAAAGFAVTRAQGGYDTRYLMDGWWPLALLVVPLVLMVLCAAHGRLRAAAAGVAVLPLTASFSLFSLWEQAGGVARLLPWAAALAVALAVAARLPLGRRS</sequence>
<accession>A0AAU8JSB2</accession>
<feature type="transmembrane region" description="Helical" evidence="1">
    <location>
        <begin position="257"/>
        <end position="276"/>
    </location>
</feature>
<organism evidence="2">
    <name type="scientific">Kitasatospora camelliae</name>
    <dbReference type="NCBI Taxonomy" id="3156397"/>
    <lineage>
        <taxon>Bacteria</taxon>
        <taxon>Bacillati</taxon>
        <taxon>Actinomycetota</taxon>
        <taxon>Actinomycetes</taxon>
        <taxon>Kitasatosporales</taxon>
        <taxon>Streptomycetaceae</taxon>
        <taxon>Kitasatospora</taxon>
    </lineage>
</organism>
<dbReference type="EMBL" id="CP159872">
    <property type="protein sequence ID" value="XCM77971.1"/>
    <property type="molecule type" value="Genomic_DNA"/>
</dbReference>
<feature type="transmembrane region" description="Helical" evidence="1">
    <location>
        <begin position="202"/>
        <end position="219"/>
    </location>
</feature>
<feature type="transmembrane region" description="Helical" evidence="1">
    <location>
        <begin position="282"/>
        <end position="304"/>
    </location>
</feature>
<feature type="transmembrane region" description="Helical" evidence="1">
    <location>
        <begin position="169"/>
        <end position="190"/>
    </location>
</feature>
<name>A0AAU8JSB2_9ACTN</name>
<feature type="transmembrane region" description="Helical" evidence="1">
    <location>
        <begin position="144"/>
        <end position="163"/>
    </location>
</feature>
<dbReference type="RefSeq" id="WP_354637708.1">
    <property type="nucleotide sequence ID" value="NZ_CP159872.1"/>
</dbReference>
<keyword evidence="1" id="KW-1133">Transmembrane helix</keyword>
<proteinExistence type="predicted"/>
<dbReference type="AlphaFoldDB" id="A0AAU8JSB2"/>
<evidence type="ECO:0000313" key="2">
    <source>
        <dbReference type="EMBL" id="XCM77971.1"/>
    </source>
</evidence>
<dbReference type="KEGG" id="kcm:ABWK59_03000"/>